<sequence>MEEHGTEGEWNGGRNGEGRKEWEEAQKECHSRMAGLRVFANSEVRTAWSEIIETSCWRAASERESQKELPGAKSEAGEGTRPKEGLACGEGGESSGTIRVPKMEDAGTSARSIGKAKCMLVH</sequence>
<accession>A0A5M3MP54</accession>
<feature type="region of interest" description="Disordered" evidence="1">
    <location>
        <begin position="59"/>
        <end position="112"/>
    </location>
</feature>
<keyword evidence="3" id="KW-1185">Reference proteome</keyword>
<dbReference type="EMBL" id="JH711579">
    <property type="protein sequence ID" value="EIW80873.1"/>
    <property type="molecule type" value="Genomic_DNA"/>
</dbReference>
<feature type="compositionally biased region" description="Basic and acidic residues" evidence="1">
    <location>
        <begin position="16"/>
        <end position="26"/>
    </location>
</feature>
<reference evidence="3" key="1">
    <citation type="journal article" date="2012" name="Science">
        <title>The Paleozoic origin of enzymatic lignin decomposition reconstructed from 31 fungal genomes.</title>
        <authorList>
            <person name="Floudas D."/>
            <person name="Binder M."/>
            <person name="Riley R."/>
            <person name="Barry K."/>
            <person name="Blanchette R.A."/>
            <person name="Henrissat B."/>
            <person name="Martinez A.T."/>
            <person name="Otillar R."/>
            <person name="Spatafora J.W."/>
            <person name="Yadav J.S."/>
            <person name="Aerts A."/>
            <person name="Benoit I."/>
            <person name="Boyd A."/>
            <person name="Carlson A."/>
            <person name="Copeland A."/>
            <person name="Coutinho P.M."/>
            <person name="de Vries R.P."/>
            <person name="Ferreira P."/>
            <person name="Findley K."/>
            <person name="Foster B."/>
            <person name="Gaskell J."/>
            <person name="Glotzer D."/>
            <person name="Gorecki P."/>
            <person name="Heitman J."/>
            <person name="Hesse C."/>
            <person name="Hori C."/>
            <person name="Igarashi K."/>
            <person name="Jurgens J.A."/>
            <person name="Kallen N."/>
            <person name="Kersten P."/>
            <person name="Kohler A."/>
            <person name="Kuees U."/>
            <person name="Kumar T.K.A."/>
            <person name="Kuo A."/>
            <person name="LaButti K."/>
            <person name="Larrondo L.F."/>
            <person name="Lindquist E."/>
            <person name="Ling A."/>
            <person name="Lombard V."/>
            <person name="Lucas S."/>
            <person name="Lundell T."/>
            <person name="Martin R."/>
            <person name="McLaughlin D.J."/>
            <person name="Morgenstern I."/>
            <person name="Morin E."/>
            <person name="Murat C."/>
            <person name="Nagy L.G."/>
            <person name="Nolan M."/>
            <person name="Ohm R.A."/>
            <person name="Patyshakuliyeva A."/>
            <person name="Rokas A."/>
            <person name="Ruiz-Duenas F.J."/>
            <person name="Sabat G."/>
            <person name="Salamov A."/>
            <person name="Samejima M."/>
            <person name="Schmutz J."/>
            <person name="Slot J.C."/>
            <person name="St John F."/>
            <person name="Stenlid J."/>
            <person name="Sun H."/>
            <person name="Sun S."/>
            <person name="Syed K."/>
            <person name="Tsang A."/>
            <person name="Wiebenga A."/>
            <person name="Young D."/>
            <person name="Pisabarro A."/>
            <person name="Eastwood D.C."/>
            <person name="Martin F."/>
            <person name="Cullen D."/>
            <person name="Grigoriev I.V."/>
            <person name="Hibbett D.S."/>
        </authorList>
    </citation>
    <scope>NUCLEOTIDE SEQUENCE [LARGE SCALE GENOMIC DNA]</scope>
    <source>
        <strain evidence="3">RWD-64-598 SS2</strain>
    </source>
</reference>
<proteinExistence type="predicted"/>
<protein>
    <submittedName>
        <fullName evidence="2">Uncharacterized protein</fullName>
    </submittedName>
</protein>
<feature type="compositionally biased region" description="Basic and acidic residues" evidence="1">
    <location>
        <begin position="75"/>
        <end position="84"/>
    </location>
</feature>
<comment type="caution">
    <text evidence="2">The sequence shown here is derived from an EMBL/GenBank/DDBJ whole genome shotgun (WGS) entry which is preliminary data.</text>
</comment>
<gene>
    <name evidence="2" type="ORF">CONPUDRAFT_73883</name>
</gene>
<organism evidence="2 3">
    <name type="scientific">Coniophora puteana (strain RWD-64-598)</name>
    <name type="common">Brown rot fungus</name>
    <dbReference type="NCBI Taxonomy" id="741705"/>
    <lineage>
        <taxon>Eukaryota</taxon>
        <taxon>Fungi</taxon>
        <taxon>Dikarya</taxon>
        <taxon>Basidiomycota</taxon>
        <taxon>Agaricomycotina</taxon>
        <taxon>Agaricomycetes</taxon>
        <taxon>Agaricomycetidae</taxon>
        <taxon>Boletales</taxon>
        <taxon>Coniophorineae</taxon>
        <taxon>Coniophoraceae</taxon>
        <taxon>Coniophora</taxon>
    </lineage>
</organism>
<dbReference type="KEGG" id="cput:CONPUDRAFT_73883"/>
<evidence type="ECO:0000313" key="3">
    <source>
        <dbReference type="Proteomes" id="UP000053558"/>
    </source>
</evidence>
<dbReference type="Proteomes" id="UP000053558">
    <property type="component" value="Unassembled WGS sequence"/>
</dbReference>
<dbReference type="GeneID" id="19209176"/>
<evidence type="ECO:0000313" key="2">
    <source>
        <dbReference type="EMBL" id="EIW80873.1"/>
    </source>
</evidence>
<evidence type="ECO:0000256" key="1">
    <source>
        <dbReference type="SAM" id="MobiDB-lite"/>
    </source>
</evidence>
<dbReference type="AlphaFoldDB" id="A0A5M3MP54"/>
<name>A0A5M3MP54_CONPW</name>
<dbReference type="RefSeq" id="XP_007769153.1">
    <property type="nucleotide sequence ID" value="XM_007770963.1"/>
</dbReference>
<feature type="region of interest" description="Disordered" evidence="1">
    <location>
        <begin position="1"/>
        <end position="26"/>
    </location>
</feature>